<dbReference type="eggNOG" id="ENOG502N5XG">
    <property type="taxonomic scope" value="Archaea"/>
</dbReference>
<dbReference type="RefSeq" id="WP_004048607.1">
    <property type="nucleotide sequence ID" value="NZ_AOJE01000057.1"/>
</dbReference>
<comment type="caution">
    <text evidence="1">The sequence shown here is derived from an EMBL/GenBank/DDBJ whole genome shotgun (WGS) entry which is preliminary data.</text>
</comment>
<dbReference type="AlphaFoldDB" id="M0DRX5"/>
<gene>
    <name evidence="1" type="ORF">C471_09885</name>
</gene>
<protein>
    <submittedName>
        <fullName evidence="1">Uncharacterized protein</fullName>
    </submittedName>
</protein>
<reference evidence="1 2" key="1">
    <citation type="journal article" date="2014" name="PLoS Genet.">
        <title>Phylogenetically driven sequencing of extremely halophilic archaea reveals strategies for static and dynamic osmo-response.</title>
        <authorList>
            <person name="Becker E.A."/>
            <person name="Seitzer P.M."/>
            <person name="Tritt A."/>
            <person name="Larsen D."/>
            <person name="Krusor M."/>
            <person name="Yao A.I."/>
            <person name="Wu D."/>
            <person name="Madern D."/>
            <person name="Eisen J.A."/>
            <person name="Darling A.E."/>
            <person name="Facciotti M.T."/>
        </authorList>
    </citation>
    <scope>NUCLEOTIDE SEQUENCE [LARGE SCALE GENOMIC DNA]</scope>
    <source>
        <strain evidence="1 2">DSM 1137</strain>
    </source>
</reference>
<name>M0DRX5_9EURY</name>
<evidence type="ECO:0000313" key="1">
    <source>
        <dbReference type="EMBL" id="ELZ38261.1"/>
    </source>
</evidence>
<organism evidence="1 2">
    <name type="scientific">Halorubrum saccharovorum DSM 1137</name>
    <dbReference type="NCBI Taxonomy" id="1227484"/>
    <lineage>
        <taxon>Archaea</taxon>
        <taxon>Methanobacteriati</taxon>
        <taxon>Methanobacteriota</taxon>
        <taxon>Stenosarchaea group</taxon>
        <taxon>Halobacteria</taxon>
        <taxon>Halobacteriales</taxon>
        <taxon>Haloferacaceae</taxon>
        <taxon>Halorubrum</taxon>
    </lineage>
</organism>
<dbReference type="OrthoDB" id="319029at2157"/>
<dbReference type="EMBL" id="AOJE01000057">
    <property type="protein sequence ID" value="ELZ38261.1"/>
    <property type="molecule type" value="Genomic_DNA"/>
</dbReference>
<proteinExistence type="predicted"/>
<accession>M0DRX5</accession>
<dbReference type="Proteomes" id="UP000011514">
    <property type="component" value="Unassembled WGS sequence"/>
</dbReference>
<evidence type="ECO:0000313" key="2">
    <source>
        <dbReference type="Proteomes" id="UP000011514"/>
    </source>
</evidence>
<sequence length="314" mass="35368">MNRRRFLAGAGITTLGTVTGYGGLRIADIRPYDPALPTGESPRESITAAAQHRHAADHRAVTNVRVLDDWTGETPYDLDVRKLWHQPSRRRHLHTLTTFETPLTQSNRLADAPDREYVTPHQTLWALLHYNRVLDDGYDLPLTNVRYITDGAWLYDHDAPTPAGGAVRVSDNRSGHIPDGDYERASEPVRRDLVRPHQTDWTRTAADDETITYRLVGADAYAQVVPLPFAPISGFGDCWIEVTLDRKTGRLRRIVENRAVVIDLQDGAGERSLTYRIETDIDRYGDVRARRPAGSVNGDLESHVKALLFDLVNY</sequence>
<keyword evidence="2" id="KW-1185">Reference proteome</keyword>